<evidence type="ECO:0000256" key="4">
    <source>
        <dbReference type="ARBA" id="ARBA00022801"/>
    </source>
</evidence>
<dbReference type="GO" id="GO:0046872">
    <property type="term" value="F:metal ion binding"/>
    <property type="evidence" value="ECO:0007669"/>
    <property type="project" value="UniProtKB-KW"/>
</dbReference>
<evidence type="ECO:0000256" key="5">
    <source>
        <dbReference type="ARBA" id="ARBA00022833"/>
    </source>
</evidence>
<name>A0AAV3XU43_9CYAN</name>
<dbReference type="Gene3D" id="3.40.800.20">
    <property type="entry name" value="Histone deacetylase domain"/>
    <property type="match status" value="1"/>
</dbReference>
<dbReference type="RefSeq" id="WP_226593061.1">
    <property type="nucleotide sequence ID" value="NZ_BLAY01000260.1"/>
</dbReference>
<dbReference type="InterPro" id="IPR000286">
    <property type="entry name" value="HDACs"/>
</dbReference>
<comment type="similarity">
    <text evidence="2">Belongs to the histone deacetylase family.</text>
</comment>
<keyword evidence="8" id="KW-1185">Reference proteome</keyword>
<keyword evidence="4" id="KW-0378">Hydrolase</keyword>
<evidence type="ECO:0000259" key="6">
    <source>
        <dbReference type="Pfam" id="PF00850"/>
    </source>
</evidence>
<organism evidence="7 8">
    <name type="scientific">Microseira wollei NIES-4236</name>
    <dbReference type="NCBI Taxonomy" id="2530354"/>
    <lineage>
        <taxon>Bacteria</taxon>
        <taxon>Bacillati</taxon>
        <taxon>Cyanobacteriota</taxon>
        <taxon>Cyanophyceae</taxon>
        <taxon>Oscillatoriophycideae</taxon>
        <taxon>Aerosakkonematales</taxon>
        <taxon>Aerosakkonemataceae</taxon>
        <taxon>Microseira</taxon>
    </lineage>
</organism>
<comment type="cofactor">
    <cofactor evidence="1">
        <name>Zn(2+)</name>
        <dbReference type="ChEBI" id="CHEBI:29105"/>
    </cofactor>
</comment>
<dbReference type="AlphaFoldDB" id="A0AAV3XU43"/>
<dbReference type="EMBL" id="BLAY01000260">
    <property type="protein sequence ID" value="GET43842.1"/>
    <property type="molecule type" value="Genomic_DNA"/>
</dbReference>
<evidence type="ECO:0000313" key="7">
    <source>
        <dbReference type="EMBL" id="GET43842.1"/>
    </source>
</evidence>
<evidence type="ECO:0000256" key="1">
    <source>
        <dbReference type="ARBA" id="ARBA00001947"/>
    </source>
</evidence>
<comment type="caution">
    <text evidence="7">The sequence shown here is derived from an EMBL/GenBank/DDBJ whole genome shotgun (WGS) entry which is preliminary data.</text>
</comment>
<dbReference type="PRINTS" id="PR01270">
    <property type="entry name" value="HDASUPER"/>
</dbReference>
<dbReference type="Proteomes" id="UP001050975">
    <property type="component" value="Unassembled WGS sequence"/>
</dbReference>
<dbReference type="PANTHER" id="PTHR10625:SF17">
    <property type="entry name" value="HISTONE DEACETYLASE 8"/>
    <property type="match status" value="1"/>
</dbReference>
<dbReference type="InterPro" id="IPR023696">
    <property type="entry name" value="Ureohydrolase_dom_sf"/>
</dbReference>
<dbReference type="InterPro" id="IPR023801">
    <property type="entry name" value="His_deacetylse_dom"/>
</dbReference>
<dbReference type="CDD" id="cd10001">
    <property type="entry name" value="HDAC_classII_APAH"/>
    <property type="match status" value="1"/>
</dbReference>
<dbReference type="Pfam" id="PF00850">
    <property type="entry name" value="Hist_deacetyl"/>
    <property type="match status" value="1"/>
</dbReference>
<dbReference type="GO" id="GO:0040029">
    <property type="term" value="P:epigenetic regulation of gene expression"/>
    <property type="evidence" value="ECO:0007669"/>
    <property type="project" value="TreeGrafter"/>
</dbReference>
<gene>
    <name evidence="7" type="ORF">MiSe_86680</name>
</gene>
<reference evidence="7" key="1">
    <citation type="submission" date="2019-10" db="EMBL/GenBank/DDBJ databases">
        <title>Draft genome sequece of Microseira wollei NIES-4236.</title>
        <authorList>
            <person name="Yamaguchi H."/>
            <person name="Suzuki S."/>
            <person name="Kawachi M."/>
        </authorList>
    </citation>
    <scope>NUCLEOTIDE SEQUENCE</scope>
    <source>
        <strain evidence="7">NIES-4236</strain>
    </source>
</reference>
<accession>A0AAV3XU43</accession>
<dbReference type="InterPro" id="IPR037138">
    <property type="entry name" value="His_deacetylse_dom_sf"/>
</dbReference>
<dbReference type="GO" id="GO:0016787">
    <property type="term" value="F:hydrolase activity"/>
    <property type="evidence" value="ECO:0007669"/>
    <property type="project" value="UniProtKB-KW"/>
</dbReference>
<feature type="domain" description="Histone deacetylase" evidence="6">
    <location>
        <begin position="49"/>
        <end position="336"/>
    </location>
</feature>
<proteinExistence type="inferred from homology"/>
<protein>
    <submittedName>
        <fullName evidence="7">Histone deacetylase superfamily protein</fullName>
    </submittedName>
</protein>
<dbReference type="SUPFAM" id="SSF52768">
    <property type="entry name" value="Arginase/deacetylase"/>
    <property type="match status" value="1"/>
</dbReference>
<evidence type="ECO:0000313" key="8">
    <source>
        <dbReference type="Proteomes" id="UP001050975"/>
    </source>
</evidence>
<evidence type="ECO:0000256" key="3">
    <source>
        <dbReference type="ARBA" id="ARBA00022723"/>
    </source>
</evidence>
<evidence type="ECO:0000256" key="2">
    <source>
        <dbReference type="ARBA" id="ARBA00005947"/>
    </source>
</evidence>
<keyword evidence="3" id="KW-0479">Metal-binding</keyword>
<dbReference type="GO" id="GO:0004407">
    <property type="term" value="F:histone deacetylase activity"/>
    <property type="evidence" value="ECO:0007669"/>
    <property type="project" value="TreeGrafter"/>
</dbReference>
<keyword evidence="5" id="KW-0862">Zinc</keyword>
<dbReference type="PANTHER" id="PTHR10625">
    <property type="entry name" value="HISTONE DEACETYLASE HDAC1-RELATED"/>
    <property type="match status" value="1"/>
</dbReference>
<sequence>MKTIVSPYFVAPSPEQFLRRGRFVEHPDVAQRGWEILFGLEDANCAIAFTSQLPPRESILAVHDAVYIDYLENAWSNWSKMPDANTEIFPNISPNRHMANLNQNPVALAGWYIADCAAPIGEYTWRKALGSASAAIAAAGSILAGESGVYALCRPSGHHACRDMAMGMCFLNNTAIAAQELRKKFNRVAILDIDMHHGNGTQQIFYQRSDVLTISIHGDPTNFYPFYTGFQAEIGSGDGEGYNLNIPVPAGSGEADYLNALQIALQRVSDFKADVLVVATGYDTFKDDPLGCFTLESTSYYEIGSTIRSLKLPTLFVQEGGYFVAALRENVRQLVTGFDSEGSFWPRRA</sequence>